<dbReference type="PROSITE" id="PS50801">
    <property type="entry name" value="STAS"/>
    <property type="match status" value="1"/>
</dbReference>
<reference evidence="4" key="1">
    <citation type="journal article" date="2019" name="Int. J. Syst. Evol. Microbiol.">
        <title>The Global Catalogue of Microorganisms (GCM) 10K type strain sequencing project: providing services to taxonomists for standard genome sequencing and annotation.</title>
        <authorList>
            <consortium name="The Broad Institute Genomics Platform"/>
            <consortium name="The Broad Institute Genome Sequencing Center for Infectious Disease"/>
            <person name="Wu L."/>
            <person name="Ma J."/>
        </authorList>
    </citation>
    <scope>NUCLEOTIDE SEQUENCE [LARGE SCALE GENOMIC DNA]</scope>
    <source>
        <strain evidence="4">CCUG 49560</strain>
    </source>
</reference>
<dbReference type="Proteomes" id="UP001595891">
    <property type="component" value="Unassembled WGS sequence"/>
</dbReference>
<sequence>MSVHLVHRHEDTALVTVTGEVDASNCGRLESAFCHLIDGGVRYILLNAGEMRFCDVAGARVMARTHTLLAARDGRLVIATSASVARVLGIVWSMSSAEPPQIIAGQAGAKALSARMADTPPPGPRHVRAHRRLGSASPVRGVRAAAPRADEWEPPAAPAKVMAVAHPQPAREEATRRPPRGEDRRVILERSARLREETERRLRTLQDRLQVTCASLAEVHERLADFHVALSASATRRGDTSSCDGDFHQAKAEQIRRRAVVFADAVSAGPPPAGPNA</sequence>
<dbReference type="Pfam" id="PF13466">
    <property type="entry name" value="STAS_2"/>
    <property type="match status" value="1"/>
</dbReference>
<protein>
    <submittedName>
        <fullName evidence="3">STAS domain-containing protein</fullName>
    </submittedName>
</protein>
<dbReference type="RefSeq" id="WP_323802299.1">
    <property type="nucleotide sequence ID" value="NZ_JANZYP010000054.1"/>
</dbReference>
<feature type="region of interest" description="Disordered" evidence="1">
    <location>
        <begin position="163"/>
        <end position="183"/>
    </location>
</feature>
<feature type="domain" description="STAS" evidence="2">
    <location>
        <begin position="2"/>
        <end position="79"/>
    </location>
</feature>
<dbReference type="InterPro" id="IPR058548">
    <property type="entry name" value="MlaB-like_STAS"/>
</dbReference>
<proteinExistence type="predicted"/>
<evidence type="ECO:0000313" key="4">
    <source>
        <dbReference type="Proteomes" id="UP001595891"/>
    </source>
</evidence>
<dbReference type="InterPro" id="IPR036513">
    <property type="entry name" value="STAS_dom_sf"/>
</dbReference>
<organism evidence="3 4">
    <name type="scientific">Sphaerisporangium corydalis</name>
    <dbReference type="NCBI Taxonomy" id="1441875"/>
    <lineage>
        <taxon>Bacteria</taxon>
        <taxon>Bacillati</taxon>
        <taxon>Actinomycetota</taxon>
        <taxon>Actinomycetes</taxon>
        <taxon>Streptosporangiales</taxon>
        <taxon>Streptosporangiaceae</taxon>
        <taxon>Sphaerisporangium</taxon>
    </lineage>
</organism>
<evidence type="ECO:0000259" key="2">
    <source>
        <dbReference type="PROSITE" id="PS50801"/>
    </source>
</evidence>
<dbReference type="CDD" id="cd07043">
    <property type="entry name" value="STAS_anti-anti-sigma_factors"/>
    <property type="match status" value="1"/>
</dbReference>
<comment type="caution">
    <text evidence="3">The sequence shown here is derived from an EMBL/GenBank/DDBJ whole genome shotgun (WGS) entry which is preliminary data.</text>
</comment>
<dbReference type="Gene3D" id="3.30.750.24">
    <property type="entry name" value="STAS domain"/>
    <property type="match status" value="1"/>
</dbReference>
<evidence type="ECO:0000313" key="3">
    <source>
        <dbReference type="EMBL" id="MFC4591576.1"/>
    </source>
</evidence>
<feature type="compositionally biased region" description="Basic and acidic residues" evidence="1">
    <location>
        <begin position="169"/>
        <end position="183"/>
    </location>
</feature>
<dbReference type="SUPFAM" id="SSF52091">
    <property type="entry name" value="SpoIIaa-like"/>
    <property type="match status" value="1"/>
</dbReference>
<gene>
    <name evidence="3" type="ORF">ACFO8L_36170</name>
</gene>
<evidence type="ECO:0000256" key="1">
    <source>
        <dbReference type="SAM" id="MobiDB-lite"/>
    </source>
</evidence>
<accession>A0ABV9EPI1</accession>
<keyword evidence="4" id="KW-1185">Reference proteome</keyword>
<dbReference type="EMBL" id="JBHSFN010000034">
    <property type="protein sequence ID" value="MFC4591576.1"/>
    <property type="molecule type" value="Genomic_DNA"/>
</dbReference>
<name>A0ABV9EPI1_9ACTN</name>
<dbReference type="InterPro" id="IPR002645">
    <property type="entry name" value="STAS_dom"/>
</dbReference>